<gene>
    <name evidence="2" type="ORF">COU23_01585</name>
</gene>
<evidence type="ECO:0000256" key="1">
    <source>
        <dbReference type="SAM" id="Phobius"/>
    </source>
</evidence>
<sequence>MEIVINLGIILISLAVFFVFKKIKNYITLQGGVLGLLVVLLIVFKTISGAFYFSRVPMLFY</sequence>
<keyword evidence="1" id="KW-0472">Membrane</keyword>
<dbReference type="Proteomes" id="UP000231464">
    <property type="component" value="Unassembled WGS sequence"/>
</dbReference>
<protein>
    <submittedName>
        <fullName evidence="2">Uncharacterized protein</fullName>
    </submittedName>
</protein>
<organism evidence="2 3">
    <name type="scientific">Candidatus Kuenenbacteria bacterium CG10_big_fil_rev_8_21_14_0_10_36_11</name>
    <dbReference type="NCBI Taxonomy" id="1974618"/>
    <lineage>
        <taxon>Bacteria</taxon>
        <taxon>Candidatus Kueneniibacteriota</taxon>
    </lineage>
</organism>
<dbReference type="AlphaFoldDB" id="A0A2M6WAS7"/>
<keyword evidence="1" id="KW-1133">Transmembrane helix</keyword>
<reference evidence="3" key="1">
    <citation type="submission" date="2017-09" db="EMBL/GenBank/DDBJ databases">
        <title>Depth-based differentiation of microbial function through sediment-hosted aquifers and enrichment of novel symbionts in the deep terrestrial subsurface.</title>
        <authorList>
            <person name="Probst A.J."/>
            <person name="Ladd B."/>
            <person name="Jarett J.K."/>
            <person name="Geller-Mcgrath D.E."/>
            <person name="Sieber C.M.K."/>
            <person name="Emerson J.B."/>
            <person name="Anantharaman K."/>
            <person name="Thomas B.C."/>
            <person name="Malmstrom R."/>
            <person name="Stieglmeier M."/>
            <person name="Klingl A."/>
            <person name="Woyke T."/>
            <person name="Ryan C.M."/>
            <person name="Banfield J.F."/>
        </authorList>
    </citation>
    <scope>NUCLEOTIDE SEQUENCE [LARGE SCALE GENOMIC DNA]</scope>
</reference>
<feature type="transmembrane region" description="Helical" evidence="1">
    <location>
        <begin position="33"/>
        <end position="53"/>
    </location>
</feature>
<proteinExistence type="predicted"/>
<accession>A0A2M6WAS7</accession>
<evidence type="ECO:0000313" key="3">
    <source>
        <dbReference type="Proteomes" id="UP000231464"/>
    </source>
</evidence>
<keyword evidence="1" id="KW-0812">Transmembrane</keyword>
<dbReference type="EMBL" id="PFBP01000025">
    <property type="protein sequence ID" value="PIT89871.1"/>
    <property type="molecule type" value="Genomic_DNA"/>
</dbReference>
<name>A0A2M6WAS7_9BACT</name>
<feature type="transmembrane region" description="Helical" evidence="1">
    <location>
        <begin position="6"/>
        <end position="21"/>
    </location>
</feature>
<evidence type="ECO:0000313" key="2">
    <source>
        <dbReference type="EMBL" id="PIT89871.1"/>
    </source>
</evidence>
<comment type="caution">
    <text evidence="2">The sequence shown here is derived from an EMBL/GenBank/DDBJ whole genome shotgun (WGS) entry which is preliminary data.</text>
</comment>